<dbReference type="OrthoDB" id="2790258at2759"/>
<reference evidence="1 2" key="1">
    <citation type="submission" date="2014-06" db="EMBL/GenBank/DDBJ databases">
        <title>Evolutionary Origins and Diversification of the Mycorrhizal Mutualists.</title>
        <authorList>
            <consortium name="DOE Joint Genome Institute"/>
            <consortium name="Mycorrhizal Genomics Consortium"/>
            <person name="Kohler A."/>
            <person name="Kuo A."/>
            <person name="Nagy L.G."/>
            <person name="Floudas D."/>
            <person name="Copeland A."/>
            <person name="Barry K.W."/>
            <person name="Cichocki N."/>
            <person name="Veneault-Fourrey C."/>
            <person name="LaButti K."/>
            <person name="Lindquist E.A."/>
            <person name="Lipzen A."/>
            <person name="Lundell T."/>
            <person name="Morin E."/>
            <person name="Murat C."/>
            <person name="Riley R."/>
            <person name="Ohm R."/>
            <person name="Sun H."/>
            <person name="Tunlid A."/>
            <person name="Henrissat B."/>
            <person name="Grigoriev I.V."/>
            <person name="Hibbett D.S."/>
            <person name="Martin F."/>
        </authorList>
    </citation>
    <scope>NUCLEOTIDE SEQUENCE [LARGE SCALE GENOMIC DNA]</scope>
    <source>
        <strain evidence="1 2">SS14</strain>
    </source>
</reference>
<evidence type="ECO:0000313" key="1">
    <source>
        <dbReference type="EMBL" id="KIJ38580.1"/>
    </source>
</evidence>
<protein>
    <submittedName>
        <fullName evidence="1">Uncharacterized protein</fullName>
    </submittedName>
</protein>
<accession>A0A0C9VL92</accession>
<proteinExistence type="predicted"/>
<keyword evidence="2" id="KW-1185">Reference proteome</keyword>
<organism evidence="1 2">
    <name type="scientific">Sphaerobolus stellatus (strain SS14)</name>
    <dbReference type="NCBI Taxonomy" id="990650"/>
    <lineage>
        <taxon>Eukaryota</taxon>
        <taxon>Fungi</taxon>
        <taxon>Dikarya</taxon>
        <taxon>Basidiomycota</taxon>
        <taxon>Agaricomycotina</taxon>
        <taxon>Agaricomycetes</taxon>
        <taxon>Phallomycetidae</taxon>
        <taxon>Geastrales</taxon>
        <taxon>Sphaerobolaceae</taxon>
        <taxon>Sphaerobolus</taxon>
    </lineage>
</organism>
<dbReference type="EMBL" id="KN837159">
    <property type="protein sequence ID" value="KIJ38580.1"/>
    <property type="molecule type" value="Genomic_DNA"/>
</dbReference>
<dbReference type="AlphaFoldDB" id="A0A0C9VL92"/>
<dbReference type="Proteomes" id="UP000054279">
    <property type="component" value="Unassembled WGS sequence"/>
</dbReference>
<gene>
    <name evidence="1" type="ORF">M422DRAFT_258690</name>
</gene>
<sequence length="64" mass="7210">MMKFLELHLRELGVTEAEWNNSANHIHCMPHVYNLAVVNTLKALTMAEAFRDEIAAAEAELTAE</sequence>
<evidence type="ECO:0000313" key="2">
    <source>
        <dbReference type="Proteomes" id="UP000054279"/>
    </source>
</evidence>
<dbReference type="HOGENOM" id="CLU_2869110_0_0_1"/>
<name>A0A0C9VL92_SPHS4</name>